<dbReference type="Proteomes" id="UP000494040">
    <property type="component" value="Unassembled WGS sequence"/>
</dbReference>
<evidence type="ECO:0000313" key="3">
    <source>
        <dbReference type="Proteomes" id="UP000494040"/>
    </source>
</evidence>
<accession>A0A8I6RX15</accession>
<evidence type="ECO:0000256" key="1">
    <source>
        <dbReference type="SAM" id="Phobius"/>
    </source>
</evidence>
<sequence length="63" mass="7355">MPKNQVKEGYNVKLIDTLYNQIPAFTDVFDEDSFYTFVICFVTGTIVLVFIISRFVTLKPIDW</sequence>
<feature type="transmembrane region" description="Helical" evidence="1">
    <location>
        <begin position="34"/>
        <end position="56"/>
    </location>
</feature>
<dbReference type="GeneID" id="106668606"/>
<dbReference type="AlphaFoldDB" id="A0A8I6RX15"/>
<reference evidence="2" key="1">
    <citation type="submission" date="2022-01" db="UniProtKB">
        <authorList>
            <consortium name="EnsemblMetazoa"/>
        </authorList>
    </citation>
    <scope>IDENTIFICATION</scope>
</reference>
<proteinExistence type="predicted"/>
<keyword evidence="1" id="KW-0472">Membrane</keyword>
<protein>
    <submittedName>
        <fullName evidence="2">Uncharacterized protein</fullName>
    </submittedName>
</protein>
<dbReference type="RefSeq" id="XP_014252999.1">
    <property type="nucleotide sequence ID" value="XM_014397513.2"/>
</dbReference>
<dbReference type="OMA" id="ETWYIFV"/>
<keyword evidence="1" id="KW-0812">Transmembrane</keyword>
<organism evidence="2 3">
    <name type="scientific">Cimex lectularius</name>
    <name type="common">Bed bug</name>
    <name type="synonym">Acanthia lectularia</name>
    <dbReference type="NCBI Taxonomy" id="79782"/>
    <lineage>
        <taxon>Eukaryota</taxon>
        <taxon>Metazoa</taxon>
        <taxon>Ecdysozoa</taxon>
        <taxon>Arthropoda</taxon>
        <taxon>Hexapoda</taxon>
        <taxon>Insecta</taxon>
        <taxon>Pterygota</taxon>
        <taxon>Neoptera</taxon>
        <taxon>Paraneoptera</taxon>
        <taxon>Hemiptera</taxon>
        <taxon>Heteroptera</taxon>
        <taxon>Panheteroptera</taxon>
        <taxon>Cimicomorpha</taxon>
        <taxon>Cimicidae</taxon>
        <taxon>Cimex</taxon>
    </lineage>
</organism>
<dbReference type="KEGG" id="clec:106668606"/>
<dbReference type="EnsemblMetazoa" id="XM_014397513.2">
    <property type="protein sequence ID" value="XP_014252999.1"/>
    <property type="gene ID" value="LOC106668606"/>
</dbReference>
<keyword evidence="1" id="KW-1133">Transmembrane helix</keyword>
<name>A0A8I6RX15_CIMLE</name>
<dbReference type="OrthoDB" id="10014237at2759"/>
<evidence type="ECO:0000313" key="2">
    <source>
        <dbReference type="EnsemblMetazoa" id="XP_014252999.1"/>
    </source>
</evidence>
<keyword evidence="3" id="KW-1185">Reference proteome</keyword>